<dbReference type="EMBL" id="BMXF01000002">
    <property type="protein sequence ID" value="GHB70203.1"/>
    <property type="molecule type" value="Genomic_DNA"/>
</dbReference>
<evidence type="ECO:0000313" key="2">
    <source>
        <dbReference type="Proteomes" id="UP000598271"/>
    </source>
</evidence>
<gene>
    <name evidence="1" type="ORF">GCM10007390_24780</name>
</gene>
<dbReference type="RefSeq" id="WP_189564746.1">
    <property type="nucleotide sequence ID" value="NZ_BMXF01000002.1"/>
</dbReference>
<dbReference type="AlphaFoldDB" id="A0A8J3GA63"/>
<proteinExistence type="predicted"/>
<reference evidence="1 2" key="1">
    <citation type="journal article" date="2014" name="Int. J. Syst. Evol. Microbiol.">
        <title>Complete genome sequence of Corynebacterium casei LMG S-19264T (=DSM 44701T), isolated from a smear-ripened cheese.</title>
        <authorList>
            <consortium name="US DOE Joint Genome Institute (JGI-PGF)"/>
            <person name="Walter F."/>
            <person name="Albersmeier A."/>
            <person name="Kalinowski J."/>
            <person name="Ruckert C."/>
        </authorList>
    </citation>
    <scope>NUCLEOTIDE SEQUENCE [LARGE SCALE GENOMIC DNA]</scope>
    <source>
        <strain evidence="1 2">KCTC 12866</strain>
    </source>
</reference>
<dbReference type="PROSITE" id="PS51257">
    <property type="entry name" value="PROKAR_LIPOPROTEIN"/>
    <property type="match status" value="1"/>
</dbReference>
<keyword evidence="2" id="KW-1185">Reference proteome</keyword>
<name>A0A8J3GA63_9BACT</name>
<evidence type="ECO:0000313" key="1">
    <source>
        <dbReference type="EMBL" id="GHB70203.1"/>
    </source>
</evidence>
<dbReference type="Proteomes" id="UP000598271">
    <property type="component" value="Unassembled WGS sequence"/>
</dbReference>
<sequence length="127" mass="13939">MSHLPKFTVYAVVLCLVCGCGKPLADLGVAGKVVGKDNCRLFNGKQAWIVDVDASTVINPKNQKLTFSSGIVNGKVYNNLIRVYSPFNEKDTIKKIAFFDLNLIEASCDSSSIEMLSYETDGYGEYN</sequence>
<accession>A0A8J3GA63</accession>
<comment type="caution">
    <text evidence="1">The sequence shown here is derived from an EMBL/GenBank/DDBJ whole genome shotgun (WGS) entry which is preliminary data.</text>
</comment>
<organism evidence="1 2">
    <name type="scientific">Persicitalea jodogahamensis</name>
    <dbReference type="NCBI Taxonomy" id="402147"/>
    <lineage>
        <taxon>Bacteria</taxon>
        <taxon>Pseudomonadati</taxon>
        <taxon>Bacteroidota</taxon>
        <taxon>Cytophagia</taxon>
        <taxon>Cytophagales</taxon>
        <taxon>Spirosomataceae</taxon>
        <taxon>Persicitalea</taxon>
    </lineage>
</organism>
<protein>
    <submittedName>
        <fullName evidence="1">Uncharacterized protein</fullName>
    </submittedName>
</protein>